<feature type="transmembrane region" description="Helical" evidence="8">
    <location>
        <begin position="12"/>
        <end position="31"/>
    </location>
</feature>
<dbReference type="EMBL" id="FMYM01000010">
    <property type="protein sequence ID" value="SDC57696.1"/>
    <property type="molecule type" value="Genomic_DNA"/>
</dbReference>
<dbReference type="CDD" id="cd18544">
    <property type="entry name" value="ABC_6TM_TmrA_like"/>
    <property type="match status" value="1"/>
</dbReference>
<dbReference type="Gene3D" id="1.20.1560.10">
    <property type="entry name" value="ABC transporter type 1, transmembrane domain"/>
    <property type="match status" value="1"/>
</dbReference>
<evidence type="ECO:0000256" key="4">
    <source>
        <dbReference type="ARBA" id="ARBA00022741"/>
    </source>
</evidence>
<dbReference type="Pfam" id="PF00005">
    <property type="entry name" value="ABC_tran"/>
    <property type="match status" value="1"/>
</dbReference>
<dbReference type="FunFam" id="3.40.50.300:FF:000287">
    <property type="entry name" value="Multidrug ABC transporter ATP-binding protein"/>
    <property type="match status" value="1"/>
</dbReference>
<dbReference type="RefSeq" id="WP_090776397.1">
    <property type="nucleotide sequence ID" value="NZ_FMYM01000010.1"/>
</dbReference>
<dbReference type="AlphaFoldDB" id="A0A1G6MRT4"/>
<feature type="transmembrane region" description="Helical" evidence="8">
    <location>
        <begin position="222"/>
        <end position="245"/>
    </location>
</feature>
<feature type="domain" description="ABC transmembrane type-1" evidence="10">
    <location>
        <begin position="19"/>
        <end position="394"/>
    </location>
</feature>
<feature type="transmembrane region" description="Helical" evidence="8">
    <location>
        <begin position="346"/>
        <end position="372"/>
    </location>
</feature>
<name>A0A1G6MRT4_9BACI</name>
<dbReference type="PANTHER" id="PTHR24221">
    <property type="entry name" value="ATP-BINDING CASSETTE SUB-FAMILY B"/>
    <property type="match status" value="1"/>
</dbReference>
<comment type="subcellular location">
    <subcellularLocation>
        <location evidence="1">Cell membrane</location>
        <topology evidence="1">Multi-pass membrane protein</topology>
    </subcellularLocation>
</comment>
<evidence type="ECO:0000256" key="6">
    <source>
        <dbReference type="ARBA" id="ARBA00022989"/>
    </source>
</evidence>
<dbReference type="SUPFAM" id="SSF90123">
    <property type="entry name" value="ABC transporter transmembrane region"/>
    <property type="match status" value="1"/>
</dbReference>
<keyword evidence="5 11" id="KW-0067">ATP-binding</keyword>
<evidence type="ECO:0000313" key="12">
    <source>
        <dbReference type="Proteomes" id="UP000242662"/>
    </source>
</evidence>
<gene>
    <name evidence="11" type="ORF">SAMN05421737_110107</name>
</gene>
<evidence type="ECO:0000313" key="11">
    <source>
        <dbReference type="EMBL" id="SDC57696.1"/>
    </source>
</evidence>
<organism evidence="11 12">
    <name type="scientific">Shouchella lonarensis</name>
    <dbReference type="NCBI Taxonomy" id="1464122"/>
    <lineage>
        <taxon>Bacteria</taxon>
        <taxon>Bacillati</taxon>
        <taxon>Bacillota</taxon>
        <taxon>Bacilli</taxon>
        <taxon>Bacillales</taxon>
        <taxon>Bacillaceae</taxon>
        <taxon>Shouchella</taxon>
    </lineage>
</organism>
<dbReference type="InterPro" id="IPR003593">
    <property type="entry name" value="AAA+_ATPase"/>
</dbReference>
<dbReference type="GO" id="GO:0016887">
    <property type="term" value="F:ATP hydrolysis activity"/>
    <property type="evidence" value="ECO:0007669"/>
    <property type="project" value="InterPro"/>
</dbReference>
<evidence type="ECO:0000259" key="10">
    <source>
        <dbReference type="PROSITE" id="PS50929"/>
    </source>
</evidence>
<sequence>MSTEKRLLSYALKCKGTIIFALVMLSIAVAAELTGPFIAKKIIDDHISGIEQPWYETDKGEHAVAYNGTYYTRAAYLDPADHTNSPVQIMQIGTRFFFTDQPLPTEGERSFENGTLRIENVDGLHESPAIQLSTTDVVAFYEPEIGPIMTLILWFLGIIVVASFFKYGQNYYLRKAANLIILRMRNDVFAHLSRVPVRFFDHQPAGKIVARITNDTEAIRQLYTTVLATFFSSTIYIFGIYIALFLLDVRLALITLALLPILFIWFKLYRKYASKFNRAIRAKNADINANMNESIHNMNIIQAFNQEQARMSVFEKDNLAHYHLQKKLLTLNTLTAFSLSDLLKNIVFVALIWYISGGTGGLLTLGVLYAFVDYINRLFAPVSQMVMQLTTLEEARASGTRVFELMDETGTDVDDETISRPKGLVTFDDVSFSYDEEEYVLKNLTFTVQPGETVALVGHTGSGKSSIMNLLFRFYDPQSGTINIDSVNTKTISPQALRAHMGIVLQEPYLFSGTIASNIAYGKPDATREEIETALRLVGGENVFPNMKDELDSVVTEKGSTLSSGQRQIISFARALLADPAILVLDEATSSIDTETERLIQTGITSLKHNRTTFVIAHRLSTIQDANQIIVLDKGQIIEHGTHESLLRAGGTYAHMYELQQGQAG</sequence>
<dbReference type="Proteomes" id="UP000242662">
    <property type="component" value="Unassembled WGS sequence"/>
</dbReference>
<dbReference type="InterPro" id="IPR011527">
    <property type="entry name" value="ABC1_TM_dom"/>
</dbReference>
<evidence type="ECO:0000256" key="2">
    <source>
        <dbReference type="ARBA" id="ARBA00022448"/>
    </source>
</evidence>
<keyword evidence="7 8" id="KW-0472">Membrane</keyword>
<keyword evidence="3 8" id="KW-0812">Transmembrane</keyword>
<evidence type="ECO:0000256" key="5">
    <source>
        <dbReference type="ARBA" id="ARBA00022840"/>
    </source>
</evidence>
<feature type="transmembrane region" description="Helical" evidence="8">
    <location>
        <begin position="145"/>
        <end position="165"/>
    </location>
</feature>
<dbReference type="GO" id="GO:0005524">
    <property type="term" value="F:ATP binding"/>
    <property type="evidence" value="ECO:0007669"/>
    <property type="project" value="UniProtKB-KW"/>
</dbReference>
<evidence type="ECO:0000256" key="3">
    <source>
        <dbReference type="ARBA" id="ARBA00022692"/>
    </source>
</evidence>
<dbReference type="OrthoDB" id="9770415at2"/>
<accession>A0A1G6MRT4</accession>
<dbReference type="STRING" id="1464122.SAMN05421737_110107"/>
<evidence type="ECO:0000259" key="9">
    <source>
        <dbReference type="PROSITE" id="PS50893"/>
    </source>
</evidence>
<evidence type="ECO:0000256" key="1">
    <source>
        <dbReference type="ARBA" id="ARBA00004651"/>
    </source>
</evidence>
<keyword evidence="12" id="KW-1185">Reference proteome</keyword>
<proteinExistence type="predicted"/>
<feature type="domain" description="ABC transporter" evidence="9">
    <location>
        <begin position="425"/>
        <end position="659"/>
    </location>
</feature>
<feature type="transmembrane region" description="Helical" evidence="8">
    <location>
        <begin position="251"/>
        <end position="269"/>
    </location>
</feature>
<reference evidence="12" key="1">
    <citation type="submission" date="2016-09" db="EMBL/GenBank/DDBJ databases">
        <authorList>
            <person name="Varghese N."/>
            <person name="Submissions S."/>
        </authorList>
    </citation>
    <scope>NUCLEOTIDE SEQUENCE [LARGE SCALE GENOMIC DNA]</scope>
    <source>
        <strain evidence="12">25nlg</strain>
    </source>
</reference>
<dbReference type="InterPro" id="IPR039421">
    <property type="entry name" value="Type_1_exporter"/>
</dbReference>
<dbReference type="InterPro" id="IPR003439">
    <property type="entry name" value="ABC_transporter-like_ATP-bd"/>
</dbReference>
<dbReference type="PANTHER" id="PTHR24221:SF430">
    <property type="entry name" value="MULTIDRUG RESISTANCE ABC TRANSPORTER ATP-BINDING_PERMEASE PROTEIN YHEH-RELATED"/>
    <property type="match status" value="1"/>
</dbReference>
<dbReference type="SUPFAM" id="SSF52540">
    <property type="entry name" value="P-loop containing nucleoside triphosphate hydrolases"/>
    <property type="match status" value="1"/>
</dbReference>
<dbReference type="GO" id="GO:0005886">
    <property type="term" value="C:plasma membrane"/>
    <property type="evidence" value="ECO:0007669"/>
    <property type="project" value="UniProtKB-SubCell"/>
</dbReference>
<dbReference type="PROSITE" id="PS50929">
    <property type="entry name" value="ABC_TM1F"/>
    <property type="match status" value="1"/>
</dbReference>
<dbReference type="PROSITE" id="PS50893">
    <property type="entry name" value="ABC_TRANSPORTER_2"/>
    <property type="match status" value="1"/>
</dbReference>
<dbReference type="GO" id="GO:0140359">
    <property type="term" value="F:ABC-type transporter activity"/>
    <property type="evidence" value="ECO:0007669"/>
    <property type="project" value="InterPro"/>
</dbReference>
<keyword evidence="2" id="KW-0813">Transport</keyword>
<dbReference type="GO" id="GO:0034040">
    <property type="term" value="F:ATPase-coupled lipid transmembrane transporter activity"/>
    <property type="evidence" value="ECO:0007669"/>
    <property type="project" value="TreeGrafter"/>
</dbReference>
<dbReference type="InterPro" id="IPR027417">
    <property type="entry name" value="P-loop_NTPase"/>
</dbReference>
<dbReference type="InterPro" id="IPR036640">
    <property type="entry name" value="ABC1_TM_sf"/>
</dbReference>
<dbReference type="Pfam" id="PF00664">
    <property type="entry name" value="ABC_membrane"/>
    <property type="match status" value="1"/>
</dbReference>
<evidence type="ECO:0000256" key="8">
    <source>
        <dbReference type="SAM" id="Phobius"/>
    </source>
</evidence>
<dbReference type="Gene3D" id="3.40.50.300">
    <property type="entry name" value="P-loop containing nucleotide triphosphate hydrolases"/>
    <property type="match status" value="1"/>
</dbReference>
<evidence type="ECO:0000256" key="7">
    <source>
        <dbReference type="ARBA" id="ARBA00023136"/>
    </source>
</evidence>
<protein>
    <submittedName>
        <fullName evidence="11">ATP-binding cassette, subfamily B</fullName>
    </submittedName>
</protein>
<keyword evidence="6 8" id="KW-1133">Transmembrane helix</keyword>
<dbReference type="SMART" id="SM00382">
    <property type="entry name" value="AAA"/>
    <property type="match status" value="1"/>
</dbReference>
<keyword evidence="4" id="KW-0547">Nucleotide-binding</keyword>